<feature type="signal peptide" evidence="1">
    <location>
        <begin position="1"/>
        <end position="19"/>
    </location>
</feature>
<dbReference type="EMBL" id="CP090172">
    <property type="protein sequence ID" value="UJO22763.1"/>
    <property type="molecule type" value="Genomic_DNA"/>
</dbReference>
<reference evidence="2" key="1">
    <citation type="submission" date="2021-12" db="EMBL/GenBank/DDBJ databases">
        <authorList>
            <person name="Zaccaron A."/>
            <person name="Stergiopoulos I."/>
        </authorList>
    </citation>
    <scope>NUCLEOTIDE SEQUENCE</scope>
    <source>
        <strain evidence="2">Race5_Kim</strain>
    </source>
</reference>
<dbReference type="RefSeq" id="XP_047767129.1">
    <property type="nucleotide sequence ID" value="XM_047911470.1"/>
</dbReference>
<gene>
    <name evidence="2" type="ORF">CLAFUR5_12322</name>
</gene>
<proteinExistence type="predicted"/>
<keyword evidence="3" id="KW-1185">Reference proteome</keyword>
<protein>
    <submittedName>
        <fullName evidence="2">Uncharacterized protein</fullName>
    </submittedName>
</protein>
<organism evidence="2 3">
    <name type="scientific">Passalora fulva</name>
    <name type="common">Tomato leaf mold</name>
    <name type="synonym">Cladosporium fulvum</name>
    <dbReference type="NCBI Taxonomy" id="5499"/>
    <lineage>
        <taxon>Eukaryota</taxon>
        <taxon>Fungi</taxon>
        <taxon>Dikarya</taxon>
        <taxon>Ascomycota</taxon>
        <taxon>Pezizomycotina</taxon>
        <taxon>Dothideomycetes</taxon>
        <taxon>Dothideomycetidae</taxon>
        <taxon>Mycosphaerellales</taxon>
        <taxon>Mycosphaerellaceae</taxon>
        <taxon>Fulvia</taxon>
    </lineage>
</organism>
<sequence>MARTMRVLLFGLLTAAAAAQSSGMDNMLFGDFRHLHFLQYESSPSSYTSLAECRSAFLQPSTIRQTPPIGQETFAVSTYTSDGLTYATTYAVTPASSGQRTTTELDPAATGLRTTTIGDAVIVQQPPYTTIYQQYTGSSNLASASTVATIPPDFVEDVQGTIIIVFPRRFVTSVQYYTGTSLITEPITETIPPSGDSPGTILI</sequence>
<dbReference type="KEGG" id="ffu:CLAFUR5_12322"/>
<feature type="chain" id="PRO_5040288417" evidence="1">
    <location>
        <begin position="20"/>
        <end position="203"/>
    </location>
</feature>
<dbReference type="Proteomes" id="UP000756132">
    <property type="component" value="Chromosome 10"/>
</dbReference>
<dbReference type="OrthoDB" id="4405280at2759"/>
<dbReference type="AlphaFoldDB" id="A0A9Q8UUC8"/>
<evidence type="ECO:0000313" key="3">
    <source>
        <dbReference type="Proteomes" id="UP000756132"/>
    </source>
</evidence>
<keyword evidence="1" id="KW-0732">Signal</keyword>
<dbReference type="GeneID" id="71992200"/>
<accession>A0A9Q8UUC8</accession>
<evidence type="ECO:0000256" key="1">
    <source>
        <dbReference type="SAM" id="SignalP"/>
    </source>
</evidence>
<reference evidence="2" key="2">
    <citation type="journal article" date="2022" name="Microb. Genom.">
        <title>A chromosome-scale genome assembly of the tomato pathogen Cladosporium fulvum reveals a compartmentalized genome architecture and the presence of a dispensable chromosome.</title>
        <authorList>
            <person name="Zaccaron A.Z."/>
            <person name="Chen L.H."/>
            <person name="Samaras A."/>
            <person name="Stergiopoulos I."/>
        </authorList>
    </citation>
    <scope>NUCLEOTIDE SEQUENCE</scope>
    <source>
        <strain evidence="2">Race5_Kim</strain>
    </source>
</reference>
<evidence type="ECO:0000313" key="2">
    <source>
        <dbReference type="EMBL" id="UJO22763.1"/>
    </source>
</evidence>
<name>A0A9Q8UUC8_PASFU</name>